<dbReference type="EMBL" id="JAMZMK010010249">
    <property type="protein sequence ID" value="KAI7732375.1"/>
    <property type="molecule type" value="Genomic_DNA"/>
</dbReference>
<organism evidence="1 2">
    <name type="scientific">Ambrosia artemisiifolia</name>
    <name type="common">Common ragweed</name>
    <dbReference type="NCBI Taxonomy" id="4212"/>
    <lineage>
        <taxon>Eukaryota</taxon>
        <taxon>Viridiplantae</taxon>
        <taxon>Streptophyta</taxon>
        <taxon>Embryophyta</taxon>
        <taxon>Tracheophyta</taxon>
        <taxon>Spermatophyta</taxon>
        <taxon>Magnoliopsida</taxon>
        <taxon>eudicotyledons</taxon>
        <taxon>Gunneridae</taxon>
        <taxon>Pentapetalae</taxon>
        <taxon>asterids</taxon>
        <taxon>campanulids</taxon>
        <taxon>Asterales</taxon>
        <taxon>Asteraceae</taxon>
        <taxon>Asteroideae</taxon>
        <taxon>Heliantheae alliance</taxon>
        <taxon>Heliantheae</taxon>
        <taxon>Ambrosia</taxon>
    </lineage>
</organism>
<protein>
    <submittedName>
        <fullName evidence="1">Uncharacterized protein</fullName>
    </submittedName>
</protein>
<dbReference type="AlphaFoldDB" id="A0AAD5BZX4"/>
<accession>A0AAD5BZX4</accession>
<gene>
    <name evidence="1" type="ORF">M8C21_010314</name>
</gene>
<dbReference type="Proteomes" id="UP001206925">
    <property type="component" value="Unassembled WGS sequence"/>
</dbReference>
<keyword evidence="2" id="KW-1185">Reference proteome</keyword>
<reference evidence="1" key="1">
    <citation type="submission" date="2022-06" db="EMBL/GenBank/DDBJ databases">
        <title>Uncovering the hologenomic basis of an extraordinary plant invasion.</title>
        <authorList>
            <person name="Bieker V.C."/>
            <person name="Martin M.D."/>
            <person name="Gilbert T."/>
            <person name="Hodgins K."/>
            <person name="Battlay P."/>
            <person name="Petersen B."/>
            <person name="Wilson J."/>
        </authorList>
    </citation>
    <scope>NUCLEOTIDE SEQUENCE</scope>
    <source>
        <strain evidence="1">AA19_3_7</strain>
        <tissue evidence="1">Leaf</tissue>
    </source>
</reference>
<comment type="caution">
    <text evidence="1">The sequence shown here is derived from an EMBL/GenBank/DDBJ whole genome shotgun (WGS) entry which is preliminary data.</text>
</comment>
<proteinExistence type="predicted"/>
<evidence type="ECO:0000313" key="2">
    <source>
        <dbReference type="Proteomes" id="UP001206925"/>
    </source>
</evidence>
<sequence>MMKMAQLLEALLQTMTSIHMRGFDMVKAAYTRKRRGCRTKRGRGPCLHLEKAYNKLMAQFFKSGSWRDRYSGGIPFYQGC</sequence>
<name>A0AAD5BZX4_AMBAR</name>
<evidence type="ECO:0000313" key="1">
    <source>
        <dbReference type="EMBL" id="KAI7732375.1"/>
    </source>
</evidence>